<feature type="transmembrane region" description="Helical" evidence="1">
    <location>
        <begin position="16"/>
        <end position="33"/>
    </location>
</feature>
<protein>
    <submittedName>
        <fullName evidence="2">Uncharacterized protein</fullName>
    </submittedName>
</protein>
<dbReference type="Proteomes" id="UP000005667">
    <property type="component" value="Plasmid AZO_p6"/>
</dbReference>
<feature type="transmembrane region" description="Helical" evidence="1">
    <location>
        <begin position="181"/>
        <end position="201"/>
    </location>
</feature>
<feature type="transmembrane region" description="Helical" evidence="1">
    <location>
        <begin position="148"/>
        <end position="169"/>
    </location>
</feature>
<proteinExistence type="predicted"/>
<reference evidence="3" key="1">
    <citation type="journal article" date="2011" name="PLoS Genet.">
        <title>Azospirillum genomes reveal transition of bacteria from aquatic to terrestrial environments.</title>
        <authorList>
            <person name="Wisniewski-Dye F."/>
            <person name="Borziak K."/>
            <person name="Khalsa-Moyers G."/>
            <person name="Alexandre G."/>
            <person name="Sukharnikov L.O."/>
            <person name="Wuichet K."/>
            <person name="Hurst G.B."/>
            <person name="McDonald W.H."/>
            <person name="Robertson J.S."/>
            <person name="Barbe V."/>
            <person name="Calteau A."/>
            <person name="Rouy Z."/>
            <person name="Mangenot S."/>
            <person name="Prigent-Combaret C."/>
            <person name="Normand P."/>
            <person name="Boyer M."/>
            <person name="Siguier P."/>
            <person name="Dessaux Y."/>
            <person name="Elmerich C."/>
            <person name="Condemine G."/>
            <person name="Krishnen G."/>
            <person name="Kennedy I."/>
            <person name="Paterson A.H."/>
            <person name="Gonzalez V."/>
            <person name="Mavingui P."/>
            <person name="Zhulin I.B."/>
        </authorList>
    </citation>
    <scope>NUCLEOTIDE SEQUENCE [LARGE SCALE GENOMIC DNA]</scope>
    <source>
        <strain evidence="3">4B</strain>
    </source>
</reference>
<dbReference type="HOGENOM" id="CLU_606429_0_0_5"/>
<dbReference type="EMBL" id="FQ311874">
    <property type="protein sequence ID" value="CBS91596.1"/>
    <property type="molecule type" value="Genomic_DNA"/>
</dbReference>
<evidence type="ECO:0000313" key="3">
    <source>
        <dbReference type="Proteomes" id="UP000005667"/>
    </source>
</evidence>
<dbReference type="AlphaFoldDB" id="G7ZJ48"/>
<evidence type="ECO:0000313" key="2">
    <source>
        <dbReference type="EMBL" id="CBS91596.1"/>
    </source>
</evidence>
<keyword evidence="1" id="KW-0812">Transmembrane</keyword>
<keyword evidence="1" id="KW-0472">Membrane</keyword>
<keyword evidence="2" id="KW-0614">Plasmid</keyword>
<gene>
    <name evidence="2" type="ordered locus">AZOLI_p60190</name>
</gene>
<keyword evidence="1" id="KW-1133">Transmembrane helix</keyword>
<dbReference type="KEGG" id="ali:AZOLI_p60190"/>
<feature type="transmembrane region" description="Helical" evidence="1">
    <location>
        <begin position="53"/>
        <end position="77"/>
    </location>
</feature>
<evidence type="ECO:0000256" key="1">
    <source>
        <dbReference type="SAM" id="Phobius"/>
    </source>
</evidence>
<feature type="transmembrane region" description="Helical" evidence="1">
    <location>
        <begin position="239"/>
        <end position="259"/>
    </location>
</feature>
<feature type="transmembrane region" description="Helical" evidence="1">
    <location>
        <begin position="213"/>
        <end position="232"/>
    </location>
</feature>
<organism evidence="2 3">
    <name type="scientific">Azospirillum lipoferum (strain 4B)</name>
    <dbReference type="NCBI Taxonomy" id="862719"/>
    <lineage>
        <taxon>Bacteria</taxon>
        <taxon>Pseudomonadati</taxon>
        <taxon>Pseudomonadota</taxon>
        <taxon>Alphaproteobacteria</taxon>
        <taxon>Rhodospirillales</taxon>
        <taxon>Azospirillaceae</taxon>
        <taxon>Azospirillum</taxon>
    </lineage>
</organism>
<feature type="transmembrane region" description="Helical" evidence="1">
    <location>
        <begin position="89"/>
        <end position="109"/>
    </location>
</feature>
<dbReference type="OrthoDB" id="7297243at2"/>
<geneLocation type="plasmid" evidence="2 3">
    <name>AZO_p6</name>
</geneLocation>
<sequence length="451" mass="49225">MFWLIHFENLIWPKQIHMYLSAAFFLLASRMLAGMDEQVGSGTPPKWTKVLLMAALLSASMFSFGYGAIGWIAVLMLTITGRWPWRTVGALLAIFALNAAAYAVCYNYSTMEYHSNPLTSFGSPVKLAEFTVAYFANPVYGILRNRPAAAAVSLAGSLAALWILFQVVLLRRRSASRIELFASLLLLFAFGSALMTGLSRLKFGIETAGSPRYAIAQMPLWIGLGLIAVTALRERLRPWTPTVAVVGLIVAILFVQSQLRYARTTEKLSQDHWQGVLAVINGVADDEILLKTIYPDRQMIDLVAPKLAERHWSVYADPQPWWLGQPARDLFRVETPDRCNGSLDLVSDLGRLKGQSYVEGWAWDKNAGHPSDWVVLVDGAGIVRGLARSGLKRPDVERAISAAAGSAPGWHGYVAAPAPLAGTEAYAVLADGSSICQLTRNAPPKAGDGVH</sequence>
<accession>G7ZJ48</accession>
<keyword evidence="3" id="KW-1185">Reference proteome</keyword>
<name>G7ZJ48_AZOL4</name>